<dbReference type="GO" id="GO:0004497">
    <property type="term" value="F:monooxygenase activity"/>
    <property type="evidence" value="ECO:0007669"/>
    <property type="project" value="InterPro"/>
</dbReference>
<dbReference type="OrthoDB" id="1470350at2759"/>
<organism evidence="1 2">
    <name type="scientific">Ophiobolus disseminans</name>
    <dbReference type="NCBI Taxonomy" id="1469910"/>
    <lineage>
        <taxon>Eukaryota</taxon>
        <taxon>Fungi</taxon>
        <taxon>Dikarya</taxon>
        <taxon>Ascomycota</taxon>
        <taxon>Pezizomycotina</taxon>
        <taxon>Dothideomycetes</taxon>
        <taxon>Pleosporomycetidae</taxon>
        <taxon>Pleosporales</taxon>
        <taxon>Pleosporineae</taxon>
        <taxon>Phaeosphaeriaceae</taxon>
        <taxon>Ophiobolus</taxon>
    </lineage>
</organism>
<reference evidence="1" key="1">
    <citation type="journal article" date="2020" name="Stud. Mycol.">
        <title>101 Dothideomycetes genomes: a test case for predicting lifestyles and emergence of pathogens.</title>
        <authorList>
            <person name="Haridas S."/>
            <person name="Albert R."/>
            <person name="Binder M."/>
            <person name="Bloem J."/>
            <person name="Labutti K."/>
            <person name="Salamov A."/>
            <person name="Andreopoulos B."/>
            <person name="Baker S."/>
            <person name="Barry K."/>
            <person name="Bills G."/>
            <person name="Bluhm B."/>
            <person name="Cannon C."/>
            <person name="Castanera R."/>
            <person name="Culley D."/>
            <person name="Daum C."/>
            <person name="Ezra D."/>
            <person name="Gonzalez J."/>
            <person name="Henrissat B."/>
            <person name="Kuo A."/>
            <person name="Liang C."/>
            <person name="Lipzen A."/>
            <person name="Lutzoni F."/>
            <person name="Magnuson J."/>
            <person name="Mondo S."/>
            <person name="Nolan M."/>
            <person name="Ohm R."/>
            <person name="Pangilinan J."/>
            <person name="Park H.-J."/>
            <person name="Ramirez L."/>
            <person name="Alfaro M."/>
            <person name="Sun H."/>
            <person name="Tritt A."/>
            <person name="Yoshinaga Y."/>
            <person name="Zwiers L.-H."/>
            <person name="Turgeon B."/>
            <person name="Goodwin S."/>
            <person name="Spatafora J."/>
            <person name="Crous P."/>
            <person name="Grigoriev I."/>
        </authorList>
    </citation>
    <scope>NUCLEOTIDE SEQUENCE</scope>
    <source>
        <strain evidence="1">CBS 113818</strain>
    </source>
</reference>
<feature type="non-terminal residue" evidence="1">
    <location>
        <position position="1"/>
    </location>
</feature>
<name>A0A6A7A6N8_9PLEO</name>
<protein>
    <recommendedName>
        <fullName evidence="3">Cytochrome P450</fullName>
    </recommendedName>
</protein>
<evidence type="ECO:0000313" key="2">
    <source>
        <dbReference type="Proteomes" id="UP000799424"/>
    </source>
</evidence>
<dbReference type="Gene3D" id="1.10.630.10">
    <property type="entry name" value="Cytochrome P450"/>
    <property type="match status" value="1"/>
</dbReference>
<feature type="non-terminal residue" evidence="1">
    <location>
        <position position="90"/>
    </location>
</feature>
<dbReference type="SUPFAM" id="SSF48264">
    <property type="entry name" value="Cytochrome P450"/>
    <property type="match status" value="1"/>
</dbReference>
<evidence type="ECO:0000313" key="1">
    <source>
        <dbReference type="EMBL" id="KAF2828833.1"/>
    </source>
</evidence>
<keyword evidence="2" id="KW-1185">Reference proteome</keyword>
<dbReference type="AlphaFoldDB" id="A0A6A7A6N8"/>
<proteinExistence type="predicted"/>
<dbReference type="GO" id="GO:0005506">
    <property type="term" value="F:iron ion binding"/>
    <property type="evidence" value="ECO:0007669"/>
    <property type="project" value="InterPro"/>
</dbReference>
<evidence type="ECO:0008006" key="3">
    <source>
        <dbReference type="Google" id="ProtNLM"/>
    </source>
</evidence>
<dbReference type="EMBL" id="MU006222">
    <property type="protein sequence ID" value="KAF2828833.1"/>
    <property type="molecule type" value="Genomic_DNA"/>
</dbReference>
<gene>
    <name evidence="1" type="ORF">CC86DRAFT_238926</name>
</gene>
<dbReference type="GO" id="GO:0020037">
    <property type="term" value="F:heme binding"/>
    <property type="evidence" value="ECO:0007669"/>
    <property type="project" value="InterPro"/>
</dbReference>
<dbReference type="InterPro" id="IPR036396">
    <property type="entry name" value="Cyt_P450_sf"/>
</dbReference>
<accession>A0A6A7A6N8</accession>
<dbReference type="Proteomes" id="UP000799424">
    <property type="component" value="Unassembled WGS sequence"/>
</dbReference>
<sequence>RRIASAFSSRFLRTLEPVVHEHIDYFVAILKEISKGEDCNGVPLVRWTNWLAMDMSADLAWNEKMHHMRNMRDSVNIDVLLSFNSFATVI</sequence>
<dbReference type="GO" id="GO:0016705">
    <property type="term" value="F:oxidoreductase activity, acting on paired donors, with incorporation or reduction of molecular oxygen"/>
    <property type="evidence" value="ECO:0007669"/>
    <property type="project" value="InterPro"/>
</dbReference>